<evidence type="ECO:0000313" key="2">
    <source>
        <dbReference type="Proteomes" id="UP000053095"/>
    </source>
</evidence>
<accession>A0A6V8HIX7</accession>
<sequence length="317" mass="36204">MSRNMDLAEFIEPETSDSDSAVGDTNSTAYTESLRSSLFQSIQENGRGYHRYRDGYYFIPDDEQEQERLDMQHEIMLMTMNRKLYHAPLEERSLPNVLDMGTGTGIWAIDFAFEHPSANVIGTDLSPIQPSFVPPNCKFEIDDYEEPWTFVQKFDFVHARMLAGSITDGPSLFKQVYDGLAPGGWFELQDFAFPVRSDDGSMNGTSFEELNENLVKALSILGKDPALAEKYKALMVSAGFKNVVEIKYKWPQNQWPKDKFFKQLGLWNMVNTLDGLYGFSARLCTQVLGMSVEELELLLMACRNDIKNTKIHAYWPM</sequence>
<dbReference type="Proteomes" id="UP000053095">
    <property type="component" value="Unassembled WGS sequence"/>
</dbReference>
<proteinExistence type="predicted"/>
<comment type="caution">
    <text evidence="1">The sequence shown here is derived from an EMBL/GenBank/DDBJ whole genome shotgun (WGS) entry which is preliminary data.</text>
</comment>
<dbReference type="Gene3D" id="3.40.50.150">
    <property type="entry name" value="Vaccinia Virus protein VP39"/>
    <property type="match status" value="1"/>
</dbReference>
<dbReference type="SUPFAM" id="SSF53335">
    <property type="entry name" value="S-adenosyl-L-methionine-dependent methyltransferases"/>
    <property type="match status" value="1"/>
</dbReference>
<name>A0A6V8HIX7_TALPI</name>
<reference evidence="2" key="1">
    <citation type="journal article" date="2015" name="Genome Announc.">
        <title>Draft genome sequence of Talaromyces cellulolyticus strain Y-94, a source of lignocellulosic biomass-degrading enzymes.</title>
        <authorList>
            <person name="Fujii T."/>
            <person name="Koike H."/>
            <person name="Sawayama S."/>
            <person name="Yano S."/>
            <person name="Inoue H."/>
        </authorList>
    </citation>
    <scope>NUCLEOTIDE SEQUENCE [LARGE SCALE GENOMIC DNA]</scope>
    <source>
        <strain evidence="2">Y-94</strain>
    </source>
</reference>
<dbReference type="PANTHER" id="PTHR43591">
    <property type="entry name" value="METHYLTRANSFERASE"/>
    <property type="match status" value="1"/>
</dbReference>
<dbReference type="CDD" id="cd02440">
    <property type="entry name" value="AdoMet_MTases"/>
    <property type="match status" value="1"/>
</dbReference>
<evidence type="ECO:0008006" key="3">
    <source>
        <dbReference type="Google" id="ProtNLM"/>
    </source>
</evidence>
<keyword evidence="2" id="KW-1185">Reference proteome</keyword>
<dbReference type="Pfam" id="PF13489">
    <property type="entry name" value="Methyltransf_23"/>
    <property type="match status" value="1"/>
</dbReference>
<organism evidence="1 2">
    <name type="scientific">Talaromyces pinophilus</name>
    <name type="common">Penicillium pinophilum</name>
    <dbReference type="NCBI Taxonomy" id="128442"/>
    <lineage>
        <taxon>Eukaryota</taxon>
        <taxon>Fungi</taxon>
        <taxon>Dikarya</taxon>
        <taxon>Ascomycota</taxon>
        <taxon>Pezizomycotina</taxon>
        <taxon>Eurotiomycetes</taxon>
        <taxon>Eurotiomycetidae</taxon>
        <taxon>Eurotiales</taxon>
        <taxon>Trichocomaceae</taxon>
        <taxon>Talaromyces</taxon>
        <taxon>Talaromyces sect. Talaromyces</taxon>
    </lineage>
</organism>
<evidence type="ECO:0000313" key="1">
    <source>
        <dbReference type="EMBL" id="GAM41796.1"/>
    </source>
</evidence>
<dbReference type="PANTHER" id="PTHR43591:SF31">
    <property type="entry name" value="LAEA-LIKE, PUTATIVE (AFU_ORTHOLOGUE AFUA_8G01930)-RELATED"/>
    <property type="match status" value="1"/>
</dbReference>
<dbReference type="EMBL" id="DF933838">
    <property type="protein sequence ID" value="GAM41796.1"/>
    <property type="molecule type" value="Genomic_DNA"/>
</dbReference>
<dbReference type="AlphaFoldDB" id="A0A6V8HIX7"/>
<dbReference type="GO" id="GO:0008168">
    <property type="term" value="F:methyltransferase activity"/>
    <property type="evidence" value="ECO:0007669"/>
    <property type="project" value="TreeGrafter"/>
</dbReference>
<protein>
    <recommendedName>
        <fullName evidence="3">Methyltransferase</fullName>
    </recommendedName>
</protein>
<dbReference type="InterPro" id="IPR029063">
    <property type="entry name" value="SAM-dependent_MTases_sf"/>
</dbReference>
<gene>
    <name evidence="1" type="ORF">TCE0_042r15198</name>
</gene>